<dbReference type="OrthoDB" id="10575667at2759"/>
<reference evidence="4 5" key="1">
    <citation type="submission" date="2018-07" db="EMBL/GenBank/DDBJ databases">
        <title>Genome sequencing of oomycete isolates from Chile give support for New Zealand origin for Phytophthora kernoviae and make available the first Nothophytophthora sp. genome.</title>
        <authorList>
            <person name="Studholme D.J."/>
            <person name="Sanfuentes E."/>
            <person name="Panda P."/>
            <person name="Hill R."/>
            <person name="Sambles C."/>
            <person name="Grant M."/>
            <person name="Williams N.M."/>
            <person name="Mcdougal R.L."/>
        </authorList>
    </citation>
    <scope>NUCLEOTIDE SEQUENCE [LARGE SCALE GENOMIC DNA]</scope>
    <source>
        <strain evidence="3">Chile6</strain>
        <strain evidence="2">Chile7</strain>
    </source>
</reference>
<evidence type="ECO:0000256" key="1">
    <source>
        <dbReference type="SAM" id="MobiDB-lite"/>
    </source>
</evidence>
<feature type="region of interest" description="Disordered" evidence="1">
    <location>
        <begin position="233"/>
        <end position="252"/>
    </location>
</feature>
<feature type="compositionally biased region" description="Polar residues" evidence="1">
    <location>
        <begin position="180"/>
        <end position="189"/>
    </location>
</feature>
<feature type="region of interest" description="Disordered" evidence="1">
    <location>
        <begin position="179"/>
        <end position="214"/>
    </location>
</feature>
<proteinExistence type="predicted"/>
<feature type="region of interest" description="Disordered" evidence="1">
    <location>
        <begin position="321"/>
        <end position="347"/>
    </location>
</feature>
<gene>
    <name evidence="2" type="ORF">BBJ29_005756</name>
    <name evidence="3" type="ORF">BBP00_00007660</name>
</gene>
<sequence length="514" mass="56537">MVTFVAIPAIAAKTSRKSVNASITLEPELEPMPDELESESDFDEDDTQDDVIQLETIATTEFSKFNATAESVPTVEHGYQTDDVPLLDAAIVESNRPMDNGSVQGLNHILVDVPLLEAFSPASSVEREIRTSCDFTLSHGTSDGYNNCIASDTFALIESDIHGFDDVIVEILGKDEVPLETTSPVSPTESGHCMDRRPRGNLNEPAEAADSTNTPTSVAASYLFAGYSDGCNMSSDPQKPDSNEFGLPRSRDANSFDDNTSCIDSNVMELLDGEFFEMLDSCSTSSSDNEGFDETSVPAAIDVAGELCEFHDSCYSFPRHSEWRRDSQGSSDDQRSEKNCTSDWEDKAPLATMDLSADEFVDTPLNTSTSFAPEPDGVYDKFDEGHIERDIHNDNNDTDVDDVACMSENPNVESRLNTANIALTQEKPPVQLTVGQINIPRLDKIARFATYHTLDAGCVSKKILVIDRIDEGWLEIARFAFRPNAIAARVAENRRQHLAIGHIQPVSRHEYTLY</sequence>
<dbReference type="AlphaFoldDB" id="A0A3F2RHR8"/>
<protein>
    <submittedName>
        <fullName evidence="3">Uncharacterized protein</fullName>
    </submittedName>
</protein>
<evidence type="ECO:0000313" key="4">
    <source>
        <dbReference type="Proteomes" id="UP000277300"/>
    </source>
</evidence>
<evidence type="ECO:0000313" key="3">
    <source>
        <dbReference type="EMBL" id="RLN57151.1"/>
    </source>
</evidence>
<dbReference type="Proteomes" id="UP000284657">
    <property type="component" value="Unassembled WGS sequence"/>
</dbReference>
<dbReference type="Proteomes" id="UP000277300">
    <property type="component" value="Unassembled WGS sequence"/>
</dbReference>
<dbReference type="EMBL" id="MBDO02000325">
    <property type="protein sequence ID" value="RLN57151.1"/>
    <property type="molecule type" value="Genomic_DNA"/>
</dbReference>
<evidence type="ECO:0000313" key="2">
    <source>
        <dbReference type="EMBL" id="RLN51893.1"/>
    </source>
</evidence>
<accession>A0A3F2RHR8</accession>
<dbReference type="EMBL" id="MBAD02001778">
    <property type="protein sequence ID" value="RLN51893.1"/>
    <property type="molecule type" value="Genomic_DNA"/>
</dbReference>
<evidence type="ECO:0000313" key="5">
    <source>
        <dbReference type="Proteomes" id="UP000284657"/>
    </source>
</evidence>
<feature type="region of interest" description="Disordered" evidence="1">
    <location>
        <begin position="27"/>
        <end position="46"/>
    </location>
</feature>
<organism evidence="3 4">
    <name type="scientific">Phytophthora kernoviae</name>
    <dbReference type="NCBI Taxonomy" id="325452"/>
    <lineage>
        <taxon>Eukaryota</taxon>
        <taxon>Sar</taxon>
        <taxon>Stramenopiles</taxon>
        <taxon>Oomycota</taxon>
        <taxon>Peronosporomycetes</taxon>
        <taxon>Peronosporales</taxon>
        <taxon>Peronosporaceae</taxon>
        <taxon>Phytophthora</taxon>
    </lineage>
</organism>
<comment type="caution">
    <text evidence="3">The sequence shown here is derived from an EMBL/GenBank/DDBJ whole genome shotgun (WGS) entry which is preliminary data.</text>
</comment>
<name>A0A3F2RHR8_9STRA</name>